<evidence type="ECO:0000313" key="10">
    <source>
        <dbReference type="Proteomes" id="UP001152795"/>
    </source>
</evidence>
<evidence type="ECO:0000256" key="6">
    <source>
        <dbReference type="ARBA" id="ARBA00022989"/>
    </source>
</evidence>
<dbReference type="PROSITE" id="PS50920">
    <property type="entry name" value="SOLCAR"/>
    <property type="match status" value="2"/>
</dbReference>
<evidence type="ECO:0000256" key="8">
    <source>
        <dbReference type="RuleBase" id="RU000488"/>
    </source>
</evidence>
<name>A0A7D9EVH5_PARCT</name>
<gene>
    <name evidence="9" type="ORF">PACLA_8A054744</name>
</gene>
<dbReference type="Proteomes" id="UP001152795">
    <property type="component" value="Unassembled WGS sequence"/>
</dbReference>
<dbReference type="InterPro" id="IPR023395">
    <property type="entry name" value="MCP_dom_sf"/>
</dbReference>
<dbReference type="Pfam" id="PF00153">
    <property type="entry name" value="Mito_carr"/>
    <property type="match status" value="2"/>
</dbReference>
<organism evidence="9 10">
    <name type="scientific">Paramuricea clavata</name>
    <name type="common">Red gorgonian</name>
    <name type="synonym">Violescent sea-whip</name>
    <dbReference type="NCBI Taxonomy" id="317549"/>
    <lineage>
        <taxon>Eukaryota</taxon>
        <taxon>Metazoa</taxon>
        <taxon>Cnidaria</taxon>
        <taxon>Anthozoa</taxon>
        <taxon>Octocorallia</taxon>
        <taxon>Malacalcyonacea</taxon>
        <taxon>Plexauridae</taxon>
        <taxon>Paramuricea</taxon>
    </lineage>
</organism>
<dbReference type="OrthoDB" id="756301at2759"/>
<sequence>MATSSAAVTATKGPKLKVLPFDLHGDRLDLGKRWEKWFERFERDLEYNGCDPSKTPEIAKMALLIYAGTEVEDLHATLPEPGRPEGTEEENWTAYEQSKTKLKIHFSPKQCNDFAIFELLRMKIESSESITSYAMRLRKAASNVAPALLRQATYGTIKIGMYHGMKRIIVKNPKDEKFYYNIICGVVAGAVAAALCNPTDLLKVRMQAQSQGVAPSQGIFSSFAAIFREEGFSGLYRGVVPNAQRAAVIAGVELAIYDWCKKKILDNDLMEDNVYTHFLSSFTAGFAGAVASNPIDVVKTRLMNQRKLKHNEGGSQIYKSSLDCILTTLRTEGFFALYRGFIPNFVRLCPWNIVFFMSFEQYRKFGDRVL</sequence>
<reference evidence="9" key="1">
    <citation type="submission" date="2020-04" db="EMBL/GenBank/DDBJ databases">
        <authorList>
            <person name="Alioto T."/>
            <person name="Alioto T."/>
            <person name="Gomez Garrido J."/>
        </authorList>
    </citation>
    <scope>NUCLEOTIDE SEQUENCE</scope>
    <source>
        <strain evidence="9">A484AB</strain>
    </source>
</reference>
<dbReference type="PRINTS" id="PR00784">
    <property type="entry name" value="MTUNCOUPLING"/>
</dbReference>
<keyword evidence="5" id="KW-0677">Repeat</keyword>
<evidence type="ECO:0000313" key="9">
    <source>
        <dbReference type="EMBL" id="CAB4017079.1"/>
    </source>
</evidence>
<dbReference type="EMBL" id="CACRXK020009394">
    <property type="protein sequence ID" value="CAB4017079.1"/>
    <property type="molecule type" value="Genomic_DNA"/>
</dbReference>
<dbReference type="PANTHER" id="PTHR45618">
    <property type="entry name" value="MITOCHONDRIAL DICARBOXYLATE CARRIER-RELATED"/>
    <property type="match status" value="1"/>
</dbReference>
<keyword evidence="6" id="KW-1133">Transmembrane helix</keyword>
<dbReference type="SUPFAM" id="SSF103506">
    <property type="entry name" value="Mitochondrial carrier"/>
    <property type="match status" value="1"/>
</dbReference>
<keyword evidence="4 8" id="KW-0812">Transmembrane</keyword>
<dbReference type="AlphaFoldDB" id="A0A7D9EVH5"/>
<dbReference type="Gene3D" id="1.50.40.10">
    <property type="entry name" value="Mitochondrial carrier domain"/>
    <property type="match status" value="1"/>
</dbReference>
<dbReference type="InterPro" id="IPR018108">
    <property type="entry name" value="MCP_transmembrane"/>
</dbReference>
<dbReference type="GO" id="GO:0016020">
    <property type="term" value="C:membrane"/>
    <property type="evidence" value="ECO:0007669"/>
    <property type="project" value="UniProtKB-SubCell"/>
</dbReference>
<dbReference type="InterPro" id="IPR002067">
    <property type="entry name" value="MCP"/>
</dbReference>
<comment type="subcellular location">
    <subcellularLocation>
        <location evidence="1">Membrane</location>
        <topology evidence="1">Multi-pass membrane protein</topology>
    </subcellularLocation>
</comment>
<evidence type="ECO:0000256" key="2">
    <source>
        <dbReference type="ARBA" id="ARBA00006375"/>
    </source>
</evidence>
<dbReference type="InterPro" id="IPR050391">
    <property type="entry name" value="Mito_Metabolite_Transporter"/>
</dbReference>
<evidence type="ECO:0000256" key="5">
    <source>
        <dbReference type="ARBA" id="ARBA00022737"/>
    </source>
</evidence>
<accession>A0A7D9EVH5</accession>
<evidence type="ECO:0000256" key="1">
    <source>
        <dbReference type="ARBA" id="ARBA00004141"/>
    </source>
</evidence>
<comment type="similarity">
    <text evidence="2 8">Belongs to the mitochondrial carrier (TC 2.A.29) family.</text>
</comment>
<evidence type="ECO:0000256" key="3">
    <source>
        <dbReference type="ARBA" id="ARBA00022448"/>
    </source>
</evidence>
<evidence type="ECO:0000256" key="4">
    <source>
        <dbReference type="ARBA" id="ARBA00022692"/>
    </source>
</evidence>
<proteinExistence type="inferred from homology"/>
<evidence type="ECO:0000256" key="7">
    <source>
        <dbReference type="ARBA" id="ARBA00023136"/>
    </source>
</evidence>
<keyword evidence="7" id="KW-0472">Membrane</keyword>
<keyword evidence="10" id="KW-1185">Reference proteome</keyword>
<dbReference type="GO" id="GO:0055085">
    <property type="term" value="P:transmembrane transport"/>
    <property type="evidence" value="ECO:0007669"/>
    <property type="project" value="InterPro"/>
</dbReference>
<keyword evidence="3 8" id="KW-0813">Transport</keyword>
<protein>
    <submittedName>
        <fullName evidence="9">Kidney mitochondrial carrier 1-like</fullName>
    </submittedName>
</protein>
<comment type="caution">
    <text evidence="9">The sequence shown here is derived from an EMBL/GenBank/DDBJ whole genome shotgun (WGS) entry which is preliminary data.</text>
</comment>